<gene>
    <name evidence="1" type="ORF">ER70_08125</name>
</gene>
<proteinExistence type="predicted"/>
<dbReference type="EMBL" id="JNBW01000472">
    <property type="protein sequence ID" value="OJH14549.1"/>
    <property type="molecule type" value="Genomic_DNA"/>
</dbReference>
<feature type="non-terminal residue" evidence="1">
    <location>
        <position position="1"/>
    </location>
</feature>
<keyword evidence="1" id="KW-0614">Plasmid</keyword>
<reference evidence="1" key="1">
    <citation type="journal article" date="2015" name="Microbiology">
        <title>Similarities in murine infection and immune response to Borrelia bissettii and Borrelia burgdorferi sensu stricto.</title>
        <authorList>
            <person name="Leydet B.F.Jr."/>
            <person name="Liang F.T."/>
        </authorList>
    </citation>
    <scope>NUCLEOTIDE SEQUENCE [LARGE SCALE GENOMIC DNA]</scope>
    <source>
        <strain evidence="1">CO275</strain>
        <plasmid evidence="1">unnamed</plasmid>
    </source>
</reference>
<geneLocation type="plasmid" evidence="1">
    <name>unnamed</name>
</geneLocation>
<organism evidence="1">
    <name type="scientific">Borrelia bissettiae</name>
    <name type="common">Borreliella bissettiae</name>
    <dbReference type="NCBI Taxonomy" id="64897"/>
    <lineage>
        <taxon>Bacteria</taxon>
        <taxon>Pseudomonadati</taxon>
        <taxon>Spirochaetota</taxon>
        <taxon>Spirochaetia</taxon>
        <taxon>Spirochaetales</taxon>
        <taxon>Borreliaceae</taxon>
        <taxon>Borreliella</taxon>
    </lineage>
</organism>
<name>A0A1L8Z9X3_BORBI</name>
<reference evidence="1" key="2">
    <citation type="submission" date="2015-07" db="EMBL/GenBank/DDBJ databases">
        <authorList>
            <person name="Noorani M."/>
        </authorList>
    </citation>
    <scope>NUCLEOTIDE SEQUENCE</scope>
    <source>
        <strain evidence="1">CO275</strain>
        <plasmid evidence="1">unnamed</plasmid>
    </source>
</reference>
<accession>A0A1L8Z9X3</accession>
<comment type="caution">
    <text evidence="1">The sequence shown here is derived from an EMBL/GenBank/DDBJ whole genome shotgun (WGS) entry which is preliminary data.</text>
</comment>
<protein>
    <submittedName>
        <fullName evidence="1">Uncharacterized protein</fullName>
    </submittedName>
</protein>
<sequence>INFKTSDILCVFLLYCYLNQYQKHYGILSNGKVWRLYDKSKVLYGEKRYIEFNFSKIEEKEEYKEQEWFVLFIYLMKRKILKKSNIIEVEKEQINKEKEIV</sequence>
<dbReference type="AlphaFoldDB" id="A0A1L8Z9X3"/>
<evidence type="ECO:0000313" key="1">
    <source>
        <dbReference type="EMBL" id="OJH14549.1"/>
    </source>
</evidence>